<protein>
    <submittedName>
        <fullName evidence="2">MCBG-like protein</fullName>
    </submittedName>
    <submittedName>
        <fullName evidence="3">Pentapeptide repeat-containing protein</fullName>
    </submittedName>
</protein>
<dbReference type="AlphaFoldDB" id="A0A1B9DG07"/>
<evidence type="ECO:0000313" key="6">
    <source>
        <dbReference type="Proteomes" id="UP000321579"/>
    </source>
</evidence>
<dbReference type="PANTHER" id="PTHR42999">
    <property type="entry name" value="ANTIBIOTIC RESISTANCE PROTEIN MCBG"/>
    <property type="match status" value="1"/>
</dbReference>
<dbReference type="InterPro" id="IPR052949">
    <property type="entry name" value="PA_immunity-related"/>
</dbReference>
<dbReference type="RefSeq" id="WP_066330033.1">
    <property type="nucleotide sequence ID" value="NZ_BJVF01000004.1"/>
</dbReference>
<sequence length="190" mass="21883">MEDLIHIQKTFEKVVFINKKVSNREFEDCVFKNCDFSNSDFSNNTFMDCEFINCNLSMTSLGETSLKTVHFSNCKLLGIQFNLCADFMFAVSFNDCILDYASFSNKKMPKSIFRCCSMKEVSFIGSNLSNSVFDNCNLDNAVFNDTQLKEVNFLTAYNYKIDPEFNPMRKAKFSMQGIPGLLDKYDIKIQ</sequence>
<dbReference type="EMBL" id="FNEO01000005">
    <property type="protein sequence ID" value="SDJ62541.1"/>
    <property type="molecule type" value="Genomic_DNA"/>
</dbReference>
<keyword evidence="5" id="KW-1185">Reference proteome</keyword>
<reference evidence="2" key="2">
    <citation type="submission" date="2016-03" db="EMBL/GenBank/DDBJ databases">
        <authorList>
            <person name="Ploux O."/>
        </authorList>
    </citation>
    <scope>NUCLEOTIDE SEQUENCE</scope>
    <source>
        <strain evidence="2">NBRC 105008</strain>
    </source>
</reference>
<organism evidence="2 4">
    <name type="scientific">Flavobacterium glycines</name>
    <dbReference type="NCBI Taxonomy" id="551990"/>
    <lineage>
        <taxon>Bacteria</taxon>
        <taxon>Pseudomonadati</taxon>
        <taxon>Bacteroidota</taxon>
        <taxon>Flavobacteriia</taxon>
        <taxon>Flavobacteriales</taxon>
        <taxon>Flavobacteriaceae</taxon>
        <taxon>Flavobacterium</taxon>
    </lineage>
</organism>
<dbReference type="Gene3D" id="2.160.20.80">
    <property type="entry name" value="E3 ubiquitin-protein ligase SopA"/>
    <property type="match status" value="1"/>
</dbReference>
<dbReference type="SUPFAM" id="SSF141571">
    <property type="entry name" value="Pentapeptide repeat-like"/>
    <property type="match status" value="1"/>
</dbReference>
<name>A0A1B9DG07_9FLAO</name>
<dbReference type="Proteomes" id="UP000093226">
    <property type="component" value="Unassembled WGS sequence"/>
</dbReference>
<evidence type="ECO:0000313" key="1">
    <source>
        <dbReference type="EMBL" id="GEL11511.1"/>
    </source>
</evidence>
<evidence type="ECO:0000313" key="3">
    <source>
        <dbReference type="EMBL" id="SDJ62541.1"/>
    </source>
</evidence>
<evidence type="ECO:0000313" key="2">
    <source>
        <dbReference type="EMBL" id="OCB68632.1"/>
    </source>
</evidence>
<dbReference type="InterPro" id="IPR001646">
    <property type="entry name" value="5peptide_repeat"/>
</dbReference>
<dbReference type="OrthoDB" id="67652at2"/>
<dbReference type="Pfam" id="PF13599">
    <property type="entry name" value="Pentapeptide_4"/>
    <property type="match status" value="1"/>
</dbReference>
<reference evidence="1 6" key="4">
    <citation type="submission" date="2019-07" db="EMBL/GenBank/DDBJ databases">
        <title>Whole genome shotgun sequence of Flavobacterium glycines NBRC 105008.</title>
        <authorList>
            <person name="Hosoyama A."/>
            <person name="Uohara A."/>
            <person name="Ohji S."/>
            <person name="Ichikawa N."/>
        </authorList>
    </citation>
    <scope>NUCLEOTIDE SEQUENCE [LARGE SCALE GENOMIC DNA]</scope>
    <source>
        <strain evidence="1 6">NBRC 105008</strain>
    </source>
</reference>
<dbReference type="Proteomes" id="UP000182367">
    <property type="component" value="Unassembled WGS sequence"/>
</dbReference>
<reference evidence="4" key="1">
    <citation type="submission" date="2016-03" db="EMBL/GenBank/DDBJ databases">
        <title>Draft genome sequence of Paenibacillus glacialis DSM 22343.</title>
        <authorList>
            <person name="Shin S.-K."/>
            <person name="Yi H."/>
        </authorList>
    </citation>
    <scope>NUCLEOTIDE SEQUENCE [LARGE SCALE GENOMIC DNA]</scope>
    <source>
        <strain evidence="4">NBRC 105008</strain>
    </source>
</reference>
<dbReference type="PANTHER" id="PTHR42999:SF1">
    <property type="entry name" value="PENTAPEPTIDE REPEAT-CONTAINING PROTEIN"/>
    <property type="match status" value="1"/>
</dbReference>
<reference evidence="3 5" key="3">
    <citation type="submission" date="2016-10" db="EMBL/GenBank/DDBJ databases">
        <authorList>
            <person name="Varghese N."/>
            <person name="Submissions S."/>
        </authorList>
    </citation>
    <scope>NUCLEOTIDE SEQUENCE [LARGE SCALE GENOMIC DNA]</scope>
    <source>
        <strain evidence="3 5">Gm-149</strain>
    </source>
</reference>
<accession>A0A1B9DG07</accession>
<comment type="caution">
    <text evidence="2">The sequence shown here is derived from an EMBL/GenBank/DDBJ whole genome shotgun (WGS) entry which is preliminary data.</text>
</comment>
<dbReference type="STRING" id="551990.SAMN05192550_2437"/>
<dbReference type="EMBL" id="LVEO01000030">
    <property type="protein sequence ID" value="OCB68632.1"/>
    <property type="molecule type" value="Genomic_DNA"/>
</dbReference>
<dbReference type="EMBL" id="BJVF01000004">
    <property type="protein sequence ID" value="GEL11511.1"/>
    <property type="molecule type" value="Genomic_DNA"/>
</dbReference>
<evidence type="ECO:0000313" key="4">
    <source>
        <dbReference type="Proteomes" id="UP000093226"/>
    </source>
</evidence>
<dbReference type="Proteomes" id="UP000321579">
    <property type="component" value="Unassembled WGS sequence"/>
</dbReference>
<proteinExistence type="predicted"/>
<gene>
    <name evidence="2" type="ORF">FBGL_15650</name>
    <name evidence="1" type="ORF">FGL01_22500</name>
    <name evidence="3" type="ORF">SAMN05192550_2437</name>
</gene>
<dbReference type="Pfam" id="PF00805">
    <property type="entry name" value="Pentapeptide"/>
    <property type="match status" value="1"/>
</dbReference>
<evidence type="ECO:0000313" key="5">
    <source>
        <dbReference type="Proteomes" id="UP000182367"/>
    </source>
</evidence>